<evidence type="ECO:0000313" key="1">
    <source>
        <dbReference type="EMBL" id="CAG6640251.1"/>
    </source>
</evidence>
<dbReference type="AlphaFoldDB" id="A0A8D8QXP5"/>
<dbReference type="EMBL" id="HBUF01111043">
    <property type="protein sequence ID" value="CAG6640251.1"/>
    <property type="molecule type" value="Transcribed_RNA"/>
</dbReference>
<protein>
    <submittedName>
        <fullName evidence="1">Uncharacterized protein</fullName>
    </submittedName>
</protein>
<reference evidence="1" key="1">
    <citation type="submission" date="2021-05" db="EMBL/GenBank/DDBJ databases">
        <authorList>
            <person name="Alioto T."/>
            <person name="Alioto T."/>
            <person name="Gomez Garrido J."/>
        </authorList>
    </citation>
    <scope>NUCLEOTIDE SEQUENCE</scope>
</reference>
<proteinExistence type="predicted"/>
<accession>A0A8D8QXP5</accession>
<sequence>MIFIPPFLHLSLCPSSSKIALSSKIEFPFLDSLPSPSCRSTFTLSPFPYDLVHSSVPSSLALSFHSIFPSISLFLLFPFNCSSSTIYFLLSVMISFIPPFLHPSLCHSIPSSLS</sequence>
<name>A0A8D8QXP5_9HEMI</name>
<organism evidence="1">
    <name type="scientific">Cacopsylla melanoneura</name>
    <dbReference type="NCBI Taxonomy" id="428564"/>
    <lineage>
        <taxon>Eukaryota</taxon>
        <taxon>Metazoa</taxon>
        <taxon>Ecdysozoa</taxon>
        <taxon>Arthropoda</taxon>
        <taxon>Hexapoda</taxon>
        <taxon>Insecta</taxon>
        <taxon>Pterygota</taxon>
        <taxon>Neoptera</taxon>
        <taxon>Paraneoptera</taxon>
        <taxon>Hemiptera</taxon>
        <taxon>Sternorrhyncha</taxon>
        <taxon>Psylloidea</taxon>
        <taxon>Psyllidae</taxon>
        <taxon>Psyllinae</taxon>
        <taxon>Cacopsylla</taxon>
    </lineage>
</organism>